<dbReference type="Proteomes" id="UP000053797">
    <property type="component" value="Unassembled WGS sequence"/>
</dbReference>
<feature type="binding site" description="axial binding residue" evidence="8">
    <location>
        <position position="155"/>
    </location>
    <ligand>
        <name>heme</name>
        <dbReference type="ChEBI" id="CHEBI:30413"/>
    </ligand>
    <ligandPart>
        <name>Fe</name>
        <dbReference type="ChEBI" id="CHEBI:18248"/>
    </ligandPart>
</feature>
<dbReference type="GO" id="GO:0016020">
    <property type="term" value="C:membrane"/>
    <property type="evidence" value="ECO:0007669"/>
    <property type="project" value="UniProtKB-SubCell"/>
</dbReference>
<feature type="binding site" description="axial binding residue" evidence="8">
    <location>
        <position position="28"/>
    </location>
    <ligand>
        <name>heme</name>
        <dbReference type="ChEBI" id="CHEBI:30413"/>
    </ligand>
    <ligandPart>
        <name>Fe</name>
        <dbReference type="ChEBI" id="CHEBI:18248"/>
    </ligandPart>
</feature>
<organism evidence="10 13">
    <name type="scientific">Exiguobacterium indicum</name>
    <dbReference type="NCBI Taxonomy" id="296995"/>
    <lineage>
        <taxon>Bacteria</taxon>
        <taxon>Bacillati</taxon>
        <taxon>Bacillota</taxon>
        <taxon>Bacilli</taxon>
        <taxon>Bacillales</taxon>
        <taxon>Bacillales Family XII. Incertae Sedis</taxon>
        <taxon>Exiguobacterium</taxon>
    </lineage>
</organism>
<keyword evidence="3 9" id="KW-0812">Transmembrane</keyword>
<reference evidence="11 14" key="2">
    <citation type="journal article" date="2016" name="Front. Microbiol.">
        <title>Genomic Resource of Rice Seed Associated Bacteria.</title>
        <authorList>
            <person name="Midha S."/>
            <person name="Bansal K."/>
            <person name="Sharma S."/>
            <person name="Kumar N."/>
            <person name="Patil P.P."/>
            <person name="Chaudhry V."/>
            <person name="Patil P.B."/>
        </authorList>
    </citation>
    <scope>NUCLEOTIDE SEQUENCE [LARGE SCALE GENOMIC DNA]</scope>
    <source>
        <strain evidence="11 14">RSA11</strain>
    </source>
</reference>
<dbReference type="InterPro" id="IPR034804">
    <property type="entry name" value="SQR/QFR_C/D"/>
</dbReference>
<evidence type="ECO:0000313" key="13">
    <source>
        <dbReference type="Proteomes" id="UP000053797"/>
    </source>
</evidence>
<proteinExistence type="predicted"/>
<evidence type="ECO:0000313" key="14">
    <source>
        <dbReference type="Proteomes" id="UP000072605"/>
    </source>
</evidence>
<feature type="transmembrane region" description="Helical" evidence="9">
    <location>
        <begin position="56"/>
        <end position="76"/>
    </location>
</feature>
<keyword evidence="4 8" id="KW-0479">Metal-binding</keyword>
<evidence type="ECO:0000313" key="12">
    <source>
        <dbReference type="EMBL" id="MEI4461622.1"/>
    </source>
</evidence>
<comment type="subcellular location">
    <subcellularLocation>
        <location evidence="1">Membrane</location>
    </subcellularLocation>
</comment>
<dbReference type="Proteomes" id="UP001387110">
    <property type="component" value="Unassembled WGS sequence"/>
</dbReference>
<evidence type="ECO:0000256" key="3">
    <source>
        <dbReference type="ARBA" id="ARBA00022692"/>
    </source>
</evidence>
<dbReference type="GO" id="GO:0046872">
    <property type="term" value="F:metal ion binding"/>
    <property type="evidence" value="ECO:0007669"/>
    <property type="project" value="UniProtKB-KW"/>
</dbReference>
<dbReference type="Pfam" id="PF01127">
    <property type="entry name" value="Sdh_cyt"/>
    <property type="match status" value="1"/>
</dbReference>
<dbReference type="GeneID" id="90837410"/>
<sequence>MANHRDFVSRKIHSLLGVIPIGLFLLSHLTTNYFIVRGEEDFNKAAEFVGNVPYRLFLEIFVIFIPIILHGVYGVYIAFTGSANTGRYTYFRNWMYVLQRFSGVFLVVFITWHVWETRIAAAMGTPVDASMMQNIVDNGFMLAFYIVGILATTFHLANGLWTFCITWGITQSPASQRAMSYVAALVFIGLSFVGVRSILTFAGVL</sequence>
<dbReference type="Gene3D" id="1.20.1300.10">
    <property type="entry name" value="Fumarate reductase/succinate dehydrogenase, transmembrane subunit"/>
    <property type="match status" value="1"/>
</dbReference>
<dbReference type="EMBL" id="JBAWKY010000001">
    <property type="protein sequence ID" value="MEI4461622.1"/>
    <property type="molecule type" value="Genomic_DNA"/>
</dbReference>
<feature type="transmembrane region" description="Helical" evidence="9">
    <location>
        <begin position="97"/>
        <end position="115"/>
    </location>
</feature>
<dbReference type="RefSeq" id="WP_029342294.1">
    <property type="nucleotide sequence ID" value="NZ_FMYN01000001.1"/>
</dbReference>
<feature type="binding site" description="axial binding residue" evidence="8">
    <location>
        <position position="70"/>
    </location>
    <ligand>
        <name>heme</name>
        <dbReference type="ChEBI" id="CHEBI:30413"/>
    </ligand>
    <ligandPart>
        <name>Fe</name>
        <dbReference type="ChEBI" id="CHEBI:18248"/>
    </ligandPart>
</feature>
<keyword evidence="2 8" id="KW-0349">Heme</keyword>
<keyword evidence="15" id="KW-1185">Reference proteome</keyword>
<keyword evidence="5 9" id="KW-1133">Transmembrane helix</keyword>
<dbReference type="EMBL" id="LNQL01000001">
    <property type="protein sequence ID" value="KSU50381.1"/>
    <property type="molecule type" value="Genomic_DNA"/>
</dbReference>
<dbReference type="SUPFAM" id="SSF81343">
    <property type="entry name" value="Fumarate reductase respiratory complex transmembrane subunits"/>
    <property type="match status" value="1"/>
</dbReference>
<comment type="caution">
    <text evidence="10">The sequence shown here is derived from an EMBL/GenBank/DDBJ whole genome shotgun (WGS) entry which is preliminary data.</text>
</comment>
<feature type="binding site" description="axial binding residue" evidence="8">
    <location>
        <position position="113"/>
    </location>
    <ligand>
        <name>heme</name>
        <dbReference type="ChEBI" id="CHEBI:30413"/>
    </ligand>
    <ligandPart>
        <name>Fe</name>
        <dbReference type="ChEBI" id="CHEBI:18248"/>
    </ligandPart>
</feature>
<evidence type="ECO:0000313" key="10">
    <source>
        <dbReference type="EMBL" id="KSU50381.1"/>
    </source>
</evidence>
<feature type="transmembrane region" description="Helical" evidence="9">
    <location>
        <begin position="181"/>
        <end position="204"/>
    </location>
</feature>
<dbReference type="PIRSF" id="PIRSF000170">
    <property type="entry name" value="Succ_dh_cyt_b558"/>
    <property type="match status" value="1"/>
</dbReference>
<reference evidence="12 15" key="3">
    <citation type="submission" date="2023-12" db="EMBL/GenBank/DDBJ databases">
        <authorList>
            <person name="Easwaran N."/>
            <person name="Lazarus H.P.S."/>
        </authorList>
    </citation>
    <scope>NUCLEOTIDE SEQUENCE [LARGE SCALE GENOMIC DNA]</scope>
    <source>
        <strain evidence="12 15">VIT-2023</strain>
    </source>
</reference>
<feature type="transmembrane region" description="Helical" evidence="9">
    <location>
        <begin position="142"/>
        <end position="169"/>
    </location>
</feature>
<evidence type="ECO:0000256" key="2">
    <source>
        <dbReference type="ARBA" id="ARBA00022617"/>
    </source>
</evidence>
<dbReference type="EMBL" id="LDQV01000025">
    <property type="protein sequence ID" value="KTR26237.1"/>
    <property type="molecule type" value="Genomic_DNA"/>
</dbReference>
<dbReference type="InterPro" id="IPR011138">
    <property type="entry name" value="Cytochrome_b-558"/>
</dbReference>
<dbReference type="CDD" id="cd03497">
    <property type="entry name" value="SQR_TypeB_1_TM"/>
    <property type="match status" value="1"/>
</dbReference>
<evidence type="ECO:0000313" key="15">
    <source>
        <dbReference type="Proteomes" id="UP001387110"/>
    </source>
</evidence>
<evidence type="ECO:0000256" key="4">
    <source>
        <dbReference type="ARBA" id="ARBA00022723"/>
    </source>
</evidence>
<evidence type="ECO:0000256" key="5">
    <source>
        <dbReference type="ARBA" id="ARBA00022989"/>
    </source>
</evidence>
<evidence type="ECO:0000313" key="11">
    <source>
        <dbReference type="EMBL" id="KTR26237.1"/>
    </source>
</evidence>
<evidence type="ECO:0000256" key="6">
    <source>
        <dbReference type="ARBA" id="ARBA00023004"/>
    </source>
</evidence>
<feature type="transmembrane region" description="Helical" evidence="9">
    <location>
        <begin position="12"/>
        <end position="36"/>
    </location>
</feature>
<evidence type="ECO:0000256" key="8">
    <source>
        <dbReference type="PIRSR" id="PIRSR000170-1"/>
    </source>
</evidence>
<evidence type="ECO:0000256" key="1">
    <source>
        <dbReference type="ARBA" id="ARBA00004370"/>
    </source>
</evidence>
<reference evidence="10 13" key="1">
    <citation type="journal article" date="2015" name="Int. J. Syst. Evol. Microbiol.">
        <title>Exiguobacterium enclense sp. nov., isolated from sediment.</title>
        <authorList>
            <person name="Dastager S.G."/>
            <person name="Mawlankar R."/>
            <person name="Sonalkar V.V."/>
            <person name="Thorat M.N."/>
            <person name="Mual P."/>
            <person name="Verma A."/>
            <person name="Krishnamurthi S."/>
            <person name="Tang S.K."/>
            <person name="Li W.J."/>
        </authorList>
    </citation>
    <scope>NUCLEOTIDE SEQUENCE [LARGE SCALE GENOMIC DNA]</scope>
    <source>
        <strain evidence="10 13">NIO-1109</strain>
    </source>
</reference>
<keyword evidence="7 9" id="KW-0472">Membrane</keyword>
<dbReference type="OrthoDB" id="9789209at2"/>
<accession>A0A0V8GJH9</accession>
<name>A0A0V8GJH9_9BACL</name>
<dbReference type="NCBIfam" id="TIGR02046">
    <property type="entry name" value="sdhC_b558_fam"/>
    <property type="match status" value="1"/>
</dbReference>
<evidence type="ECO:0000256" key="7">
    <source>
        <dbReference type="ARBA" id="ARBA00023136"/>
    </source>
</evidence>
<dbReference type="InterPro" id="IPR000701">
    <property type="entry name" value="SuccDH_FuR_B_TM-su"/>
</dbReference>
<protein>
    <submittedName>
        <fullName evidence="10 12">Succinate dehydrogenase</fullName>
    </submittedName>
</protein>
<gene>
    <name evidence="10" type="ORF">AS033_03090</name>
    <name evidence="11" type="ORF">RSA11_11030</name>
    <name evidence="12" type="ORF">SZL87_04175</name>
</gene>
<evidence type="ECO:0000256" key="9">
    <source>
        <dbReference type="SAM" id="Phobius"/>
    </source>
</evidence>
<dbReference type="Proteomes" id="UP000072605">
    <property type="component" value="Unassembled WGS sequence"/>
</dbReference>
<dbReference type="InterPro" id="IPR016002">
    <property type="entry name" value="Succ_DH_cyt_b558_Firmicute"/>
</dbReference>
<keyword evidence="6 8" id="KW-0408">Iron</keyword>
<dbReference type="AlphaFoldDB" id="A0A0V8GJH9"/>